<keyword evidence="1" id="KW-0472">Membrane</keyword>
<dbReference type="EMBL" id="JBBPBK010000012">
    <property type="protein sequence ID" value="KAK9273369.1"/>
    <property type="molecule type" value="Genomic_DNA"/>
</dbReference>
<evidence type="ECO:0000313" key="2">
    <source>
        <dbReference type="EMBL" id="KAK9273369.1"/>
    </source>
</evidence>
<organism evidence="2 3">
    <name type="scientific">Liquidambar formosana</name>
    <name type="common">Formosan gum</name>
    <dbReference type="NCBI Taxonomy" id="63359"/>
    <lineage>
        <taxon>Eukaryota</taxon>
        <taxon>Viridiplantae</taxon>
        <taxon>Streptophyta</taxon>
        <taxon>Embryophyta</taxon>
        <taxon>Tracheophyta</taxon>
        <taxon>Spermatophyta</taxon>
        <taxon>Magnoliopsida</taxon>
        <taxon>eudicotyledons</taxon>
        <taxon>Gunneridae</taxon>
        <taxon>Pentapetalae</taxon>
        <taxon>Saxifragales</taxon>
        <taxon>Altingiaceae</taxon>
        <taxon>Liquidambar</taxon>
    </lineage>
</organism>
<keyword evidence="1" id="KW-1133">Transmembrane helix</keyword>
<name>A0AAP0NNC5_LIQFO</name>
<feature type="transmembrane region" description="Helical" evidence="1">
    <location>
        <begin position="6"/>
        <end position="33"/>
    </location>
</feature>
<evidence type="ECO:0000256" key="1">
    <source>
        <dbReference type="SAM" id="Phobius"/>
    </source>
</evidence>
<accession>A0AAP0NNC5</accession>
<keyword evidence="3" id="KW-1185">Reference proteome</keyword>
<proteinExistence type="predicted"/>
<evidence type="ECO:0000313" key="3">
    <source>
        <dbReference type="Proteomes" id="UP001415857"/>
    </source>
</evidence>
<reference evidence="2 3" key="1">
    <citation type="journal article" date="2024" name="Plant J.">
        <title>Genome sequences and population genomics reveal climatic adaptation and genomic divergence between two closely related sweetgum species.</title>
        <authorList>
            <person name="Xu W.Q."/>
            <person name="Ren C.Q."/>
            <person name="Zhang X.Y."/>
            <person name="Comes H.P."/>
            <person name="Liu X.H."/>
            <person name="Li Y.G."/>
            <person name="Kettle C.J."/>
            <person name="Jalonen R."/>
            <person name="Gaisberger H."/>
            <person name="Ma Y.Z."/>
            <person name="Qiu Y.X."/>
        </authorList>
    </citation>
    <scope>NUCLEOTIDE SEQUENCE [LARGE SCALE GENOMIC DNA]</scope>
    <source>
        <strain evidence="2">Hangzhou</strain>
    </source>
</reference>
<comment type="caution">
    <text evidence="2">The sequence shown here is derived from an EMBL/GenBank/DDBJ whole genome shotgun (WGS) entry which is preliminary data.</text>
</comment>
<dbReference type="AlphaFoldDB" id="A0AAP0NNC5"/>
<gene>
    <name evidence="2" type="ORF">L1049_018179</name>
</gene>
<keyword evidence="1" id="KW-0812">Transmembrane</keyword>
<protein>
    <submittedName>
        <fullName evidence="2">Uncharacterized protein</fullName>
    </submittedName>
</protein>
<sequence length="135" mass="15048">MEAELILTAQILLSVVLGGLLVVLVYVYNLLVLKPNGLRSKLRRQGIRGPFPSFLLGNIPEMKRIQAQTNIHVLNWKHAAIICNRSRDGEGNEPLHFLGSRKAFIFTRGPRATAGPGPYIFKWPNLGPPKKNHCS</sequence>
<dbReference type="Proteomes" id="UP001415857">
    <property type="component" value="Unassembled WGS sequence"/>
</dbReference>